<feature type="region of interest" description="Disordered" evidence="1">
    <location>
        <begin position="139"/>
        <end position="169"/>
    </location>
</feature>
<dbReference type="Proteomes" id="UP000651452">
    <property type="component" value="Unassembled WGS sequence"/>
</dbReference>
<dbReference type="AlphaFoldDB" id="A0A8H7MIA8"/>
<proteinExistence type="predicted"/>
<keyword evidence="3" id="KW-1185">Reference proteome</keyword>
<protein>
    <submittedName>
        <fullName evidence="2">Uncharacterized protein</fullName>
    </submittedName>
</protein>
<comment type="caution">
    <text evidence="2">The sequence shown here is derived from an EMBL/GenBank/DDBJ whole genome shotgun (WGS) entry which is preliminary data.</text>
</comment>
<sequence>MPHLTTRLSNYLTRRTNTPTTNAPESRVKKHQISRPIILEREEEICLLAAASAAPIAVPVASAVAIAVPAQGNLDSGYAGTDSGMRSEDDDLEWARELDGYRCSDEELYTDIDDILDIYRSRPDSRVQFQYQYQYQYRYNSHTGNTPPPPPPKHVRVDTESPESVYPAISTSSSRCSLKSAYGATTTSTSASTTAISATVQRFENTPPPAPSYAKLSFGEVWGVGAGRWGGLSAVRGQEMRGVVRGGVVGCEQWGVWVGV</sequence>
<reference evidence="2" key="1">
    <citation type="submission" date="2018-12" db="EMBL/GenBank/DDBJ databases">
        <authorList>
            <person name="Syme R.A."/>
            <person name="Farfan-Caceres L."/>
            <person name="Lichtenzveig J."/>
        </authorList>
    </citation>
    <scope>NUCLEOTIDE SEQUENCE</scope>
    <source>
        <strain evidence="2">Al4</strain>
    </source>
</reference>
<dbReference type="EMBL" id="RZGK01000011">
    <property type="protein sequence ID" value="KAF9695710.1"/>
    <property type="molecule type" value="Genomic_DNA"/>
</dbReference>
<name>A0A8H7MIA8_9PLEO</name>
<evidence type="ECO:0000256" key="1">
    <source>
        <dbReference type="SAM" id="MobiDB-lite"/>
    </source>
</evidence>
<accession>A0A8H7MIA8</accession>
<organism evidence="2 3">
    <name type="scientific">Ascochyta lentis</name>
    <dbReference type="NCBI Taxonomy" id="205686"/>
    <lineage>
        <taxon>Eukaryota</taxon>
        <taxon>Fungi</taxon>
        <taxon>Dikarya</taxon>
        <taxon>Ascomycota</taxon>
        <taxon>Pezizomycotina</taxon>
        <taxon>Dothideomycetes</taxon>
        <taxon>Pleosporomycetidae</taxon>
        <taxon>Pleosporales</taxon>
        <taxon>Pleosporineae</taxon>
        <taxon>Didymellaceae</taxon>
        <taxon>Ascochyta</taxon>
    </lineage>
</organism>
<evidence type="ECO:0000313" key="2">
    <source>
        <dbReference type="EMBL" id="KAF9695710.1"/>
    </source>
</evidence>
<evidence type="ECO:0000313" key="3">
    <source>
        <dbReference type="Proteomes" id="UP000651452"/>
    </source>
</evidence>
<reference evidence="2" key="2">
    <citation type="submission" date="2020-09" db="EMBL/GenBank/DDBJ databases">
        <title>Reference genome assembly for Australian Ascochyta lentis isolate Al4.</title>
        <authorList>
            <person name="Lee R.C."/>
            <person name="Farfan-Caceres L.M."/>
            <person name="Debler J.W."/>
            <person name="Williams A.H."/>
            <person name="Henares B.M."/>
        </authorList>
    </citation>
    <scope>NUCLEOTIDE SEQUENCE</scope>
    <source>
        <strain evidence="2">Al4</strain>
    </source>
</reference>
<gene>
    <name evidence="2" type="ORF">EKO04_006553</name>
</gene>